<dbReference type="Proteomes" id="UP000016529">
    <property type="component" value="Unassembled WGS sequence"/>
</dbReference>
<accession>U1GHU2</accession>
<dbReference type="PATRIC" id="fig|1195244.3.peg.2386"/>
<evidence type="ECO:0000313" key="2">
    <source>
        <dbReference type="EMBL" id="ERF77252.1"/>
    </source>
</evidence>
<gene>
    <name evidence="2" type="ORF">N561_12520</name>
</gene>
<evidence type="ECO:0000313" key="3">
    <source>
        <dbReference type="Proteomes" id="UP000016529"/>
    </source>
</evidence>
<reference evidence="2 3" key="1">
    <citation type="journal article" date="2013" name="Genome Announc.">
        <title>Draft Genome Sequence of Gallibacterium anatis bv. haemolytica 12656-12 Liver, an Isolate Obtained from the Liver of a Septicemic Chicken.</title>
        <authorList>
            <person name="Kudirkiene E."/>
            <person name="Christensen H."/>
            <person name="Bojesen A.M."/>
        </authorList>
    </citation>
    <scope>NUCLEOTIDE SEQUENCE [LARGE SCALE GENOMIC DNA]</scope>
    <source>
        <strain evidence="2">12656/12</strain>
    </source>
</reference>
<dbReference type="EMBL" id="AVOX01000088">
    <property type="protein sequence ID" value="ERF77252.1"/>
    <property type="molecule type" value="Genomic_DNA"/>
</dbReference>
<comment type="caution">
    <text evidence="2">The sequence shown here is derived from an EMBL/GenBank/DDBJ whole genome shotgun (WGS) entry which is preliminary data.</text>
</comment>
<evidence type="ECO:0000256" key="1">
    <source>
        <dbReference type="SAM" id="Phobius"/>
    </source>
</evidence>
<protein>
    <submittedName>
        <fullName evidence="2">Uncharacterized protein</fullName>
    </submittedName>
</protein>
<keyword evidence="1" id="KW-0812">Transmembrane</keyword>
<keyword evidence="1" id="KW-0472">Membrane</keyword>
<feature type="transmembrane region" description="Helical" evidence="1">
    <location>
        <begin position="32"/>
        <end position="50"/>
    </location>
</feature>
<proteinExistence type="predicted"/>
<sequence length="209" mass="24384">MCRWLIKKVSKKYKDIYNVFASRSKTEEHCCIANHICCVVLIIVLLLINYDRIIAEITTPIRCAAIAGDTVKIFMPVEEWQKQRGIEKLRPIKDYAEYRKLSNSIYNSLTPSEKQLVPSVININGKEFKFIEGYIYSGVILYSRKTSYLNIFNNYSYLVYDVFLQKTILSINSVSGQYWTLMGPGSELIFCDRPDNLDKLFNILYQYSF</sequence>
<keyword evidence="1" id="KW-1133">Transmembrane helix</keyword>
<dbReference type="RefSeq" id="WP_021462520.1">
    <property type="nucleotide sequence ID" value="NZ_AVOX01000088.1"/>
</dbReference>
<name>U1GHU2_9PAST</name>
<organism evidence="2 3">
    <name type="scientific">Gallibacterium anatis 12656/12</name>
    <dbReference type="NCBI Taxonomy" id="1195244"/>
    <lineage>
        <taxon>Bacteria</taxon>
        <taxon>Pseudomonadati</taxon>
        <taxon>Pseudomonadota</taxon>
        <taxon>Gammaproteobacteria</taxon>
        <taxon>Pasteurellales</taxon>
        <taxon>Pasteurellaceae</taxon>
        <taxon>Gallibacterium</taxon>
    </lineage>
</organism>
<dbReference type="AlphaFoldDB" id="U1GHU2"/>